<accession>A0A5B9M992</accession>
<gene>
    <name evidence="1" type="ORF">Mal15_07960</name>
</gene>
<evidence type="ECO:0000313" key="1">
    <source>
        <dbReference type="EMBL" id="QEF96766.1"/>
    </source>
</evidence>
<keyword evidence="2" id="KW-1185">Reference proteome</keyword>
<sequence length="65" mass="7393">MVSRMRQQSVQTSFCPELFCLLPTADRLHGPLAYRPVDLISRLARAYGRQSVFLVQEARTLARNG</sequence>
<dbReference type="KEGG" id="smam:Mal15_07960"/>
<protein>
    <submittedName>
        <fullName evidence="1">Uncharacterized protein</fullName>
    </submittedName>
</protein>
<reference evidence="1 2" key="1">
    <citation type="submission" date="2019-02" db="EMBL/GenBank/DDBJ databases">
        <title>Planctomycetal bacteria perform biofilm scaping via a novel small molecule.</title>
        <authorList>
            <person name="Jeske O."/>
            <person name="Boedeker C."/>
            <person name="Wiegand S."/>
            <person name="Breitling P."/>
            <person name="Kallscheuer N."/>
            <person name="Jogler M."/>
            <person name="Rohde M."/>
            <person name="Petersen J."/>
            <person name="Medema M.H."/>
            <person name="Surup F."/>
            <person name="Jogler C."/>
        </authorList>
    </citation>
    <scope>NUCLEOTIDE SEQUENCE [LARGE SCALE GENOMIC DNA]</scope>
    <source>
        <strain evidence="1 2">Mal15</strain>
    </source>
</reference>
<dbReference type="AlphaFoldDB" id="A0A5B9M992"/>
<dbReference type="EMBL" id="CP036264">
    <property type="protein sequence ID" value="QEF96766.1"/>
    <property type="molecule type" value="Genomic_DNA"/>
</dbReference>
<organism evidence="1 2">
    <name type="scientific">Stieleria maiorica</name>
    <dbReference type="NCBI Taxonomy" id="2795974"/>
    <lineage>
        <taxon>Bacteria</taxon>
        <taxon>Pseudomonadati</taxon>
        <taxon>Planctomycetota</taxon>
        <taxon>Planctomycetia</taxon>
        <taxon>Pirellulales</taxon>
        <taxon>Pirellulaceae</taxon>
        <taxon>Stieleria</taxon>
    </lineage>
</organism>
<proteinExistence type="predicted"/>
<name>A0A5B9M992_9BACT</name>
<evidence type="ECO:0000313" key="2">
    <source>
        <dbReference type="Proteomes" id="UP000321353"/>
    </source>
</evidence>
<dbReference type="Proteomes" id="UP000321353">
    <property type="component" value="Chromosome"/>
</dbReference>